<proteinExistence type="predicted"/>
<dbReference type="AlphaFoldDB" id="A0A143HPN6"/>
<accession>A0A143HPN6</accession>
<dbReference type="RefSeq" id="WP_067155688.1">
    <property type="nucleotide sequence ID" value="NZ_CP014864.1"/>
</dbReference>
<dbReference type="OrthoDB" id="7065740at2"/>
<evidence type="ECO:0000313" key="3">
    <source>
        <dbReference type="Proteomes" id="UP000076077"/>
    </source>
</evidence>
<feature type="transmembrane region" description="Helical" evidence="1">
    <location>
        <begin position="5"/>
        <end position="25"/>
    </location>
</feature>
<gene>
    <name evidence="2" type="ORF">A3224_13535</name>
</gene>
<organism evidence="2 3">
    <name type="scientific">Microbulbifer thermotolerans</name>
    <dbReference type="NCBI Taxonomy" id="252514"/>
    <lineage>
        <taxon>Bacteria</taxon>
        <taxon>Pseudomonadati</taxon>
        <taxon>Pseudomonadota</taxon>
        <taxon>Gammaproteobacteria</taxon>
        <taxon>Cellvibrionales</taxon>
        <taxon>Microbulbiferaceae</taxon>
        <taxon>Microbulbifer</taxon>
    </lineage>
</organism>
<keyword evidence="1" id="KW-0472">Membrane</keyword>
<keyword evidence="1" id="KW-0812">Transmembrane</keyword>
<feature type="transmembrane region" description="Helical" evidence="1">
    <location>
        <begin position="31"/>
        <end position="51"/>
    </location>
</feature>
<sequence length="92" mass="9956">MAQRIVIGIFLTSLLVASVAMFMGHQSLAKYFAAPALAFSGWSALGHLVTLDDEVPGEWSNPEGSKAIWKRSVVELIIKIMVFAAVGIAFYV</sequence>
<dbReference type="Proteomes" id="UP000076077">
    <property type="component" value="Chromosome"/>
</dbReference>
<dbReference type="KEGG" id="mthd:A3224_13535"/>
<reference evidence="3" key="1">
    <citation type="submission" date="2016-03" db="EMBL/GenBank/DDBJ databases">
        <authorList>
            <person name="Lee Y.-S."/>
            <person name="Choi Y.-L."/>
        </authorList>
    </citation>
    <scope>NUCLEOTIDE SEQUENCE [LARGE SCALE GENOMIC DNA]</scope>
    <source>
        <strain evidence="3">DAU221</strain>
    </source>
</reference>
<evidence type="ECO:0000256" key="1">
    <source>
        <dbReference type="SAM" id="Phobius"/>
    </source>
</evidence>
<keyword evidence="1" id="KW-1133">Transmembrane helix</keyword>
<dbReference type="GeneID" id="76609058"/>
<name>A0A143HPN6_MICTH</name>
<feature type="transmembrane region" description="Helical" evidence="1">
    <location>
        <begin position="72"/>
        <end position="91"/>
    </location>
</feature>
<keyword evidence="3" id="KW-1185">Reference proteome</keyword>
<evidence type="ECO:0000313" key="2">
    <source>
        <dbReference type="EMBL" id="AMX03461.1"/>
    </source>
</evidence>
<dbReference type="EMBL" id="CP014864">
    <property type="protein sequence ID" value="AMX03461.1"/>
    <property type="molecule type" value="Genomic_DNA"/>
</dbReference>
<protein>
    <submittedName>
        <fullName evidence="2">Uncharacterized protein</fullName>
    </submittedName>
</protein>